<proteinExistence type="predicted"/>
<dbReference type="OrthoDB" id="3218065at2759"/>
<feature type="compositionally biased region" description="Basic and acidic residues" evidence="1">
    <location>
        <begin position="292"/>
        <end position="306"/>
    </location>
</feature>
<protein>
    <submittedName>
        <fullName evidence="2">Uncharacterized protein</fullName>
    </submittedName>
</protein>
<feature type="region of interest" description="Disordered" evidence="1">
    <location>
        <begin position="273"/>
        <end position="306"/>
    </location>
</feature>
<evidence type="ECO:0000313" key="2">
    <source>
        <dbReference type="EMBL" id="KAF4688574.1"/>
    </source>
</evidence>
<sequence length="306" mass="34145">MALDTEVAHRPKVFNTVVVVLVVVWRESSELGFSAGLAGVGVSDVVMGLEAFYSGVGNDGREVIGDIVSETVGSALVECVVEVVVVVVGNDVDEDVAWASEELLIEAQSTPRMRDGWYMKRGRRVEQRMVFPNDHPVYAGQPKGLRQVVMERFGGEAVKGKRQEDLVRMLEGCEDFQAQTTLLEEQALQRGDRVIFGVKFHPELAPIEAAYRSIAKSLRISNTTGSSAGFKERVEAANDTADLTLTRIRKYFRSSREYLRHYVEGKSMAEIESLRKERRKHRGASPSVPQGPDDRPKSSYKRDRLK</sequence>
<reference evidence="2 3" key="1">
    <citation type="submission" date="2020-04" db="EMBL/GenBank/DDBJ databases">
        <title>Perkinsus olseni comparative genomics.</title>
        <authorList>
            <person name="Bogema D.R."/>
        </authorList>
    </citation>
    <scope>NUCLEOTIDE SEQUENCE [LARGE SCALE GENOMIC DNA]</scope>
    <source>
        <strain evidence="2">00978-12</strain>
    </source>
</reference>
<organism evidence="2 3">
    <name type="scientific">Perkinsus olseni</name>
    <name type="common">Perkinsus atlanticus</name>
    <dbReference type="NCBI Taxonomy" id="32597"/>
    <lineage>
        <taxon>Eukaryota</taxon>
        <taxon>Sar</taxon>
        <taxon>Alveolata</taxon>
        <taxon>Perkinsozoa</taxon>
        <taxon>Perkinsea</taxon>
        <taxon>Perkinsida</taxon>
        <taxon>Perkinsidae</taxon>
        <taxon>Perkinsus</taxon>
    </lineage>
</organism>
<gene>
    <name evidence="2" type="ORF">FOZ60_002566</name>
</gene>
<dbReference type="Proteomes" id="UP000541610">
    <property type="component" value="Unassembled WGS sequence"/>
</dbReference>
<comment type="caution">
    <text evidence="2">The sequence shown here is derived from an EMBL/GenBank/DDBJ whole genome shotgun (WGS) entry which is preliminary data.</text>
</comment>
<accession>A0A7J6NXE2</accession>
<name>A0A7J6NXE2_PEROL</name>
<dbReference type="AlphaFoldDB" id="A0A7J6NXE2"/>
<evidence type="ECO:0000313" key="3">
    <source>
        <dbReference type="Proteomes" id="UP000541610"/>
    </source>
</evidence>
<dbReference type="EMBL" id="JABANP010000147">
    <property type="protein sequence ID" value="KAF4688574.1"/>
    <property type="molecule type" value="Genomic_DNA"/>
</dbReference>
<evidence type="ECO:0000256" key="1">
    <source>
        <dbReference type="SAM" id="MobiDB-lite"/>
    </source>
</evidence>